<reference evidence="2 3" key="1">
    <citation type="submission" date="2017-03" db="EMBL/GenBank/DDBJ databases">
        <title>Genome Survey of Euroglyphus maynei.</title>
        <authorList>
            <person name="Arlian L.G."/>
            <person name="Morgan M.S."/>
            <person name="Rider S.D."/>
        </authorList>
    </citation>
    <scope>NUCLEOTIDE SEQUENCE [LARGE SCALE GENOMIC DNA]</scope>
    <source>
        <strain evidence="2">Arlian Lab</strain>
        <tissue evidence="2">Whole body</tissue>
    </source>
</reference>
<feature type="region of interest" description="Disordered" evidence="1">
    <location>
        <begin position="78"/>
        <end position="129"/>
    </location>
</feature>
<feature type="region of interest" description="Disordered" evidence="1">
    <location>
        <begin position="173"/>
        <end position="192"/>
    </location>
</feature>
<dbReference type="EMBL" id="MUJZ01062244">
    <property type="protein sequence ID" value="OTF71180.1"/>
    <property type="molecule type" value="Genomic_DNA"/>
</dbReference>
<dbReference type="AlphaFoldDB" id="A0A1Y3ART6"/>
<feature type="region of interest" description="Disordered" evidence="1">
    <location>
        <begin position="29"/>
        <end position="64"/>
    </location>
</feature>
<sequence length="192" mass="21077">MATVAATTLPPTITTTTTAMTTPVTEVESFQHHHNQIQSSMSQQTLPTSSHEQQIQHSPFDQNISKISDIQNNCNVGGNDDYITKSQSQQQSFHRMNGNGNNVGGGGDTGDNTILGNDHHQQKHQYQNQIQPNKQSETFMMANDSNNNPLMTSTSSCENLSCASNTAGHEESSCIGTQQQQLEMKNPRQPFI</sequence>
<name>A0A1Y3ART6_EURMA</name>
<keyword evidence="3" id="KW-1185">Reference proteome</keyword>
<evidence type="ECO:0000313" key="3">
    <source>
        <dbReference type="Proteomes" id="UP000194236"/>
    </source>
</evidence>
<organism evidence="2 3">
    <name type="scientific">Euroglyphus maynei</name>
    <name type="common">Mayne's house dust mite</name>
    <dbReference type="NCBI Taxonomy" id="6958"/>
    <lineage>
        <taxon>Eukaryota</taxon>
        <taxon>Metazoa</taxon>
        <taxon>Ecdysozoa</taxon>
        <taxon>Arthropoda</taxon>
        <taxon>Chelicerata</taxon>
        <taxon>Arachnida</taxon>
        <taxon>Acari</taxon>
        <taxon>Acariformes</taxon>
        <taxon>Sarcoptiformes</taxon>
        <taxon>Astigmata</taxon>
        <taxon>Psoroptidia</taxon>
        <taxon>Analgoidea</taxon>
        <taxon>Pyroglyphidae</taxon>
        <taxon>Pyroglyphinae</taxon>
        <taxon>Euroglyphus</taxon>
    </lineage>
</organism>
<accession>A0A1Y3ART6</accession>
<feature type="compositionally biased region" description="Polar residues" evidence="1">
    <location>
        <begin position="174"/>
        <end position="183"/>
    </location>
</feature>
<feature type="compositionally biased region" description="Polar residues" evidence="1">
    <location>
        <begin position="36"/>
        <end position="64"/>
    </location>
</feature>
<evidence type="ECO:0000256" key="1">
    <source>
        <dbReference type="SAM" id="MobiDB-lite"/>
    </source>
</evidence>
<dbReference type="Proteomes" id="UP000194236">
    <property type="component" value="Unassembled WGS sequence"/>
</dbReference>
<proteinExistence type="predicted"/>
<gene>
    <name evidence="2" type="ORF">BLA29_008668</name>
</gene>
<evidence type="ECO:0000313" key="2">
    <source>
        <dbReference type="EMBL" id="OTF71180.1"/>
    </source>
</evidence>
<comment type="caution">
    <text evidence="2">The sequence shown here is derived from an EMBL/GenBank/DDBJ whole genome shotgun (WGS) entry which is preliminary data.</text>
</comment>
<protein>
    <submittedName>
        <fullName evidence="2">Uncharacterized protein</fullName>
    </submittedName>
</protein>
<feature type="compositionally biased region" description="Polar residues" evidence="1">
    <location>
        <begin position="84"/>
        <end position="94"/>
    </location>
</feature>